<dbReference type="STRING" id="1314778.A0A5C3NXL3"/>
<organism evidence="2 3">
    <name type="scientific">Polyporus arcularius HHB13444</name>
    <dbReference type="NCBI Taxonomy" id="1314778"/>
    <lineage>
        <taxon>Eukaryota</taxon>
        <taxon>Fungi</taxon>
        <taxon>Dikarya</taxon>
        <taxon>Basidiomycota</taxon>
        <taxon>Agaricomycotina</taxon>
        <taxon>Agaricomycetes</taxon>
        <taxon>Polyporales</taxon>
        <taxon>Polyporaceae</taxon>
        <taxon>Polyporus</taxon>
    </lineage>
</organism>
<dbReference type="Proteomes" id="UP000308197">
    <property type="component" value="Unassembled WGS sequence"/>
</dbReference>
<proteinExistence type="predicted"/>
<keyword evidence="3" id="KW-1185">Reference proteome</keyword>
<dbReference type="PROSITE" id="PS50879">
    <property type="entry name" value="RNASE_H_1"/>
    <property type="match status" value="1"/>
</dbReference>
<evidence type="ECO:0000313" key="3">
    <source>
        <dbReference type="Proteomes" id="UP000308197"/>
    </source>
</evidence>
<feature type="domain" description="RNase H type-1" evidence="1">
    <location>
        <begin position="1"/>
        <end position="88"/>
    </location>
</feature>
<gene>
    <name evidence="2" type="ORF">K466DRAFT_615492</name>
</gene>
<protein>
    <recommendedName>
        <fullName evidence="1">RNase H type-1 domain-containing protein</fullName>
    </recommendedName>
</protein>
<dbReference type="InterPro" id="IPR012337">
    <property type="entry name" value="RNaseH-like_sf"/>
</dbReference>
<dbReference type="InterPro" id="IPR036397">
    <property type="entry name" value="RNaseH_sf"/>
</dbReference>
<evidence type="ECO:0000313" key="2">
    <source>
        <dbReference type="EMBL" id="TFK78243.1"/>
    </source>
</evidence>
<name>A0A5C3NXL3_9APHY</name>
<evidence type="ECO:0000259" key="1">
    <source>
        <dbReference type="PROSITE" id="PS50879"/>
    </source>
</evidence>
<dbReference type="GO" id="GO:0003676">
    <property type="term" value="F:nucleic acid binding"/>
    <property type="evidence" value="ECO:0007669"/>
    <property type="project" value="InterPro"/>
</dbReference>
<dbReference type="EMBL" id="ML212681">
    <property type="protein sequence ID" value="TFK78243.1"/>
    <property type="molecule type" value="Genomic_DNA"/>
</dbReference>
<dbReference type="GO" id="GO:0004523">
    <property type="term" value="F:RNA-DNA hybrid ribonuclease activity"/>
    <property type="evidence" value="ECO:0007669"/>
    <property type="project" value="InterPro"/>
</dbReference>
<reference evidence="2 3" key="1">
    <citation type="journal article" date="2019" name="Nat. Ecol. Evol.">
        <title>Megaphylogeny resolves global patterns of mushroom evolution.</title>
        <authorList>
            <person name="Varga T."/>
            <person name="Krizsan K."/>
            <person name="Foldi C."/>
            <person name="Dima B."/>
            <person name="Sanchez-Garcia M."/>
            <person name="Sanchez-Ramirez S."/>
            <person name="Szollosi G.J."/>
            <person name="Szarkandi J.G."/>
            <person name="Papp V."/>
            <person name="Albert L."/>
            <person name="Andreopoulos W."/>
            <person name="Angelini C."/>
            <person name="Antonin V."/>
            <person name="Barry K.W."/>
            <person name="Bougher N.L."/>
            <person name="Buchanan P."/>
            <person name="Buyck B."/>
            <person name="Bense V."/>
            <person name="Catcheside P."/>
            <person name="Chovatia M."/>
            <person name="Cooper J."/>
            <person name="Damon W."/>
            <person name="Desjardin D."/>
            <person name="Finy P."/>
            <person name="Geml J."/>
            <person name="Haridas S."/>
            <person name="Hughes K."/>
            <person name="Justo A."/>
            <person name="Karasinski D."/>
            <person name="Kautmanova I."/>
            <person name="Kiss B."/>
            <person name="Kocsube S."/>
            <person name="Kotiranta H."/>
            <person name="LaButti K.M."/>
            <person name="Lechner B.E."/>
            <person name="Liimatainen K."/>
            <person name="Lipzen A."/>
            <person name="Lukacs Z."/>
            <person name="Mihaltcheva S."/>
            <person name="Morgado L.N."/>
            <person name="Niskanen T."/>
            <person name="Noordeloos M.E."/>
            <person name="Ohm R.A."/>
            <person name="Ortiz-Santana B."/>
            <person name="Ovrebo C."/>
            <person name="Racz N."/>
            <person name="Riley R."/>
            <person name="Savchenko A."/>
            <person name="Shiryaev A."/>
            <person name="Soop K."/>
            <person name="Spirin V."/>
            <person name="Szebenyi C."/>
            <person name="Tomsovsky M."/>
            <person name="Tulloss R.E."/>
            <person name="Uehling J."/>
            <person name="Grigoriev I.V."/>
            <person name="Vagvolgyi C."/>
            <person name="Papp T."/>
            <person name="Martin F.M."/>
            <person name="Miettinen O."/>
            <person name="Hibbett D.S."/>
            <person name="Nagy L.G."/>
        </authorList>
    </citation>
    <scope>NUCLEOTIDE SEQUENCE [LARGE SCALE GENOMIC DNA]</scope>
    <source>
        <strain evidence="2 3">HHB13444</strain>
    </source>
</reference>
<dbReference type="SUPFAM" id="SSF53098">
    <property type="entry name" value="Ribonuclease H-like"/>
    <property type="match status" value="1"/>
</dbReference>
<dbReference type="AlphaFoldDB" id="A0A5C3NXL3"/>
<sequence>MLLASSAAAPYTRVTQVTDSQTTMDSLTRWKQRHEDTGYILQTNAALLQTTVAHLRARKGHTLFQWVKGHSGHPENEAADKLAALGAAKATGDQLQLSIPPLFRISGAKLQSMTQKLAYRAIRKRLEARVEPRPRTVANLDRITSGIQAHFGVQLHDAAIWRSFRTKHVSRSASQFLWMATHDGYMIGSHWLRPNMSEELQRREQCSSCGERESMSHIAFECRAVGQELIWGLLKELWLLTEAGWMEPCWGTAFGAACAVFKTDTGRRRAATESLWCILCTEALHLIWKLRCERVIQREGEEFTVQYVTNRFFSTLESRLGLDRRTAVRARGKFSLTPSEVDRIWSPILNEGKDLPPGWVVNCGVLVGIKRGR</sequence>
<dbReference type="InterPro" id="IPR002156">
    <property type="entry name" value="RNaseH_domain"/>
</dbReference>
<dbReference type="Pfam" id="PF00075">
    <property type="entry name" value="RNase_H"/>
    <property type="match status" value="1"/>
</dbReference>
<accession>A0A5C3NXL3</accession>
<dbReference type="Gene3D" id="3.30.420.10">
    <property type="entry name" value="Ribonuclease H-like superfamily/Ribonuclease H"/>
    <property type="match status" value="1"/>
</dbReference>
<dbReference type="InParanoid" id="A0A5C3NXL3"/>